<evidence type="ECO:0000259" key="2">
    <source>
        <dbReference type="PROSITE" id="PS50943"/>
    </source>
</evidence>
<dbReference type="PROSITE" id="PS50943">
    <property type="entry name" value="HTH_CROC1"/>
    <property type="match status" value="1"/>
</dbReference>
<proteinExistence type="predicted"/>
<reference evidence="3 4" key="1">
    <citation type="submission" date="2014-03" db="EMBL/GenBank/DDBJ databases">
        <title>Genomics of Bifidobacteria.</title>
        <authorList>
            <person name="Ventura M."/>
            <person name="Milani C."/>
            <person name="Lugli G.A."/>
        </authorList>
    </citation>
    <scope>NUCLEOTIDE SEQUENCE [LARGE SCALE GENOMIC DNA]</scope>
    <source>
        <strain evidence="3 4">DSM 23967</strain>
    </source>
</reference>
<dbReference type="Pfam" id="PF01381">
    <property type="entry name" value="HTH_3"/>
    <property type="match status" value="1"/>
</dbReference>
<dbReference type="PANTHER" id="PTHR46797:SF1">
    <property type="entry name" value="METHYLPHOSPHONATE SYNTHASE"/>
    <property type="match status" value="1"/>
</dbReference>
<dbReference type="Proteomes" id="UP000029066">
    <property type="component" value="Unassembled WGS sequence"/>
</dbReference>
<keyword evidence="1" id="KW-0238">DNA-binding</keyword>
<dbReference type="SMART" id="SM00530">
    <property type="entry name" value="HTH_XRE"/>
    <property type="match status" value="1"/>
</dbReference>
<dbReference type="InterPro" id="IPR010982">
    <property type="entry name" value="Lambda_DNA-bd_dom_sf"/>
</dbReference>
<accession>A0A087DE66</accession>
<organism evidence="3 4">
    <name type="scientific">Bifidobacterium saguini DSM 23967</name>
    <dbReference type="NCBI Taxonomy" id="1437607"/>
    <lineage>
        <taxon>Bacteria</taxon>
        <taxon>Bacillati</taxon>
        <taxon>Actinomycetota</taxon>
        <taxon>Actinomycetes</taxon>
        <taxon>Bifidobacteriales</taxon>
        <taxon>Bifidobacteriaceae</taxon>
        <taxon>Bifidobacterium</taxon>
    </lineage>
</organism>
<name>A0A087DE66_9BIFI</name>
<protein>
    <submittedName>
        <fullName evidence="3">Putative Transcriptional regulator, XRE family</fullName>
    </submittedName>
</protein>
<evidence type="ECO:0000313" key="4">
    <source>
        <dbReference type="Proteomes" id="UP000029066"/>
    </source>
</evidence>
<dbReference type="InterPro" id="IPR050807">
    <property type="entry name" value="TransReg_Diox_bact_type"/>
</dbReference>
<gene>
    <name evidence="3" type="ORF">BISA_1638</name>
</gene>
<dbReference type="GO" id="GO:0003677">
    <property type="term" value="F:DNA binding"/>
    <property type="evidence" value="ECO:0007669"/>
    <property type="project" value="UniProtKB-KW"/>
</dbReference>
<dbReference type="Gene3D" id="1.10.260.40">
    <property type="entry name" value="lambda repressor-like DNA-binding domains"/>
    <property type="match status" value="1"/>
</dbReference>
<dbReference type="EMBL" id="JGZN01000004">
    <property type="protein sequence ID" value="KFI93816.1"/>
    <property type="molecule type" value="Genomic_DNA"/>
</dbReference>
<dbReference type="CDD" id="cd00093">
    <property type="entry name" value="HTH_XRE"/>
    <property type="match status" value="1"/>
</dbReference>
<dbReference type="STRING" id="1437607.BISA_1638"/>
<evidence type="ECO:0000256" key="1">
    <source>
        <dbReference type="ARBA" id="ARBA00023125"/>
    </source>
</evidence>
<dbReference type="SUPFAM" id="SSF47413">
    <property type="entry name" value="lambda repressor-like DNA-binding domains"/>
    <property type="match status" value="1"/>
</dbReference>
<dbReference type="InterPro" id="IPR001387">
    <property type="entry name" value="Cro/C1-type_HTH"/>
</dbReference>
<dbReference type="GO" id="GO:0003700">
    <property type="term" value="F:DNA-binding transcription factor activity"/>
    <property type="evidence" value="ECO:0007669"/>
    <property type="project" value="TreeGrafter"/>
</dbReference>
<dbReference type="PANTHER" id="PTHR46797">
    <property type="entry name" value="HTH-TYPE TRANSCRIPTIONAL REGULATOR"/>
    <property type="match status" value="1"/>
</dbReference>
<feature type="domain" description="HTH cro/C1-type" evidence="2">
    <location>
        <begin position="20"/>
        <end position="74"/>
    </location>
</feature>
<dbReference type="AlphaFoldDB" id="A0A087DE66"/>
<comment type="caution">
    <text evidence="3">The sequence shown here is derived from an EMBL/GenBank/DDBJ whole genome shotgun (WGS) entry which is preliminary data.</text>
</comment>
<sequence>MVTMSTTSYQRFLWAVGHRVQMLRKSRGLSQEQLAEQLGMDRVSIGYIEQGRRSPKLSTLYALAGTLGVRVCDIFDGLEGKAQTDVSASRRAALALDMNRDDADEPERSPSL</sequence>
<evidence type="ECO:0000313" key="3">
    <source>
        <dbReference type="EMBL" id="KFI93816.1"/>
    </source>
</evidence>
<dbReference type="GO" id="GO:0005829">
    <property type="term" value="C:cytosol"/>
    <property type="evidence" value="ECO:0007669"/>
    <property type="project" value="TreeGrafter"/>
</dbReference>